<organism evidence="1 2">
    <name type="scientific">Levilactobacillus brevis ATCC 14869 = DSM 20054</name>
    <dbReference type="NCBI Taxonomy" id="649758"/>
    <lineage>
        <taxon>Bacteria</taxon>
        <taxon>Bacillati</taxon>
        <taxon>Bacillota</taxon>
        <taxon>Bacilli</taxon>
        <taxon>Lactobacillales</taxon>
        <taxon>Lactobacillaceae</taxon>
        <taxon>Levilactobacillus</taxon>
    </lineage>
</organism>
<name>U2P3U0_LEVBR</name>
<dbReference type="PATRIC" id="fig|649758.3.peg.422"/>
<comment type="caution">
    <text evidence="1">The sequence shown here is derived from an EMBL/GenBank/DDBJ whole genome shotgun (WGS) entry which is preliminary data.</text>
</comment>
<sequence>MKHQKSICDNYTRLLTVCNKGLPFYLTGKPANICYNVDTEGRKRTVASNSDSIYNVLTYIHRHQDRVRFIRQRNSNVIAIGVPDTVPVANPEIYFPVGHLLVNRMDNDFLAKHGELLNDFFARTNSSKLDYQEVWITTSYIKNAQTYLVELSFE</sequence>
<accession>U2P3U0</accession>
<dbReference type="HOGENOM" id="CLU_143430_0_0_9"/>
<evidence type="ECO:0000313" key="2">
    <source>
        <dbReference type="Proteomes" id="UP000016644"/>
    </source>
</evidence>
<dbReference type="AlphaFoldDB" id="U2P3U0"/>
<gene>
    <name evidence="1" type="ORF">HMPREF0495_00466</name>
</gene>
<dbReference type="EMBL" id="AWVK01000018">
    <property type="protein sequence ID" value="ERK45140.1"/>
    <property type="molecule type" value="Genomic_DNA"/>
</dbReference>
<reference evidence="1 2" key="1">
    <citation type="submission" date="2013-06" db="EMBL/GenBank/DDBJ databases">
        <authorList>
            <person name="Weinstock G."/>
            <person name="Sodergren E."/>
            <person name="Lobos E.A."/>
            <person name="Fulton L."/>
            <person name="Fulton R."/>
            <person name="Courtney L."/>
            <person name="Fronick C."/>
            <person name="O'Laughlin M."/>
            <person name="Godfrey J."/>
            <person name="Wilson R.M."/>
            <person name="Miner T."/>
            <person name="Farmer C."/>
            <person name="Delehaunty K."/>
            <person name="Cordes M."/>
            <person name="Minx P."/>
            <person name="Tomlinson C."/>
            <person name="Chen J."/>
            <person name="Wollam A."/>
            <person name="Pepin K.H."/>
            <person name="Bhonagiri V."/>
            <person name="Zhang X."/>
            <person name="Warren W."/>
            <person name="Mitreva M."/>
            <person name="Mardis E.R."/>
            <person name="Wilson R.K."/>
        </authorList>
    </citation>
    <scope>NUCLEOTIDE SEQUENCE [LARGE SCALE GENOMIC DNA]</scope>
    <source>
        <strain evidence="1 2">ATCC 14869</strain>
    </source>
</reference>
<proteinExistence type="predicted"/>
<evidence type="ECO:0000313" key="1">
    <source>
        <dbReference type="EMBL" id="ERK45140.1"/>
    </source>
</evidence>
<dbReference type="Proteomes" id="UP000016644">
    <property type="component" value="Unassembled WGS sequence"/>
</dbReference>
<protein>
    <submittedName>
        <fullName evidence="1">Uncharacterized protein</fullName>
    </submittedName>
</protein>